<proteinExistence type="predicted"/>
<protein>
    <recommendedName>
        <fullName evidence="2">HNH domain-containing protein</fullName>
    </recommendedName>
</protein>
<comment type="caution">
    <text evidence="3">The sequence shown here is derived from an EMBL/GenBank/DDBJ whole genome shotgun (WGS) entry which is preliminary data.</text>
</comment>
<keyword evidence="1" id="KW-1133">Transmembrane helix</keyword>
<dbReference type="Pfam" id="PF01844">
    <property type="entry name" value="HNH"/>
    <property type="match status" value="1"/>
</dbReference>
<sequence>MKDIKLLLLLLIVGLVPWLFKRWRFSLKRKRRRDYYRNTYLKSDEWKRKRYLVLKRDNWKCVYCGKRATQVHHKRYAKKNIGKEPIKWLVSICKSCHDKLH</sequence>
<dbReference type="Proteomes" id="UP000475249">
    <property type="component" value="Unassembled WGS sequence"/>
</dbReference>
<gene>
    <name evidence="3" type="ORF">GTQ38_09540</name>
</gene>
<dbReference type="InterPro" id="IPR002711">
    <property type="entry name" value="HNH"/>
</dbReference>
<evidence type="ECO:0000259" key="2">
    <source>
        <dbReference type="Pfam" id="PF01844"/>
    </source>
</evidence>
<keyword evidence="4" id="KW-1185">Reference proteome</keyword>
<organism evidence="3 4">
    <name type="scientific">Poritiphilus flavus</name>
    <dbReference type="NCBI Taxonomy" id="2697053"/>
    <lineage>
        <taxon>Bacteria</taxon>
        <taxon>Pseudomonadati</taxon>
        <taxon>Bacteroidota</taxon>
        <taxon>Flavobacteriia</taxon>
        <taxon>Flavobacteriales</taxon>
        <taxon>Flavobacteriaceae</taxon>
        <taxon>Poritiphilus</taxon>
    </lineage>
</organism>
<feature type="transmembrane region" description="Helical" evidence="1">
    <location>
        <begin position="6"/>
        <end position="23"/>
    </location>
</feature>
<feature type="domain" description="HNH" evidence="2">
    <location>
        <begin position="61"/>
        <end position="101"/>
    </location>
</feature>
<keyword evidence="1" id="KW-0472">Membrane</keyword>
<evidence type="ECO:0000313" key="4">
    <source>
        <dbReference type="Proteomes" id="UP000475249"/>
    </source>
</evidence>
<dbReference type="GO" id="GO:0004519">
    <property type="term" value="F:endonuclease activity"/>
    <property type="evidence" value="ECO:0007669"/>
    <property type="project" value="InterPro"/>
</dbReference>
<evidence type="ECO:0000313" key="3">
    <source>
        <dbReference type="EMBL" id="NAS12244.1"/>
    </source>
</evidence>
<name>A0A6L9EBX7_9FLAO</name>
<reference evidence="3 4" key="1">
    <citation type="submission" date="2020-01" db="EMBL/GenBank/DDBJ databases">
        <title>Bacteria diversity of Porities sp.</title>
        <authorList>
            <person name="Wang G."/>
        </authorList>
    </citation>
    <scope>NUCLEOTIDE SEQUENCE [LARGE SCALE GENOMIC DNA]</scope>
    <source>
        <strain evidence="3 4">R33</strain>
    </source>
</reference>
<dbReference type="Gene3D" id="1.10.30.50">
    <property type="match status" value="1"/>
</dbReference>
<evidence type="ECO:0000256" key="1">
    <source>
        <dbReference type="SAM" id="Phobius"/>
    </source>
</evidence>
<accession>A0A6L9EBX7</accession>
<keyword evidence="1" id="KW-0812">Transmembrane</keyword>
<dbReference type="RefSeq" id="WP_161435287.1">
    <property type="nucleotide sequence ID" value="NZ_WXYO01000004.1"/>
</dbReference>
<dbReference type="GO" id="GO:0003676">
    <property type="term" value="F:nucleic acid binding"/>
    <property type="evidence" value="ECO:0007669"/>
    <property type="project" value="InterPro"/>
</dbReference>
<dbReference type="AlphaFoldDB" id="A0A6L9EBX7"/>
<dbReference type="EMBL" id="WXYO01000004">
    <property type="protein sequence ID" value="NAS12244.1"/>
    <property type="molecule type" value="Genomic_DNA"/>
</dbReference>
<dbReference type="GO" id="GO:0008270">
    <property type="term" value="F:zinc ion binding"/>
    <property type="evidence" value="ECO:0007669"/>
    <property type="project" value="InterPro"/>
</dbReference>
<dbReference type="CDD" id="cd00085">
    <property type="entry name" value="HNHc"/>
    <property type="match status" value="1"/>
</dbReference>
<dbReference type="InterPro" id="IPR003615">
    <property type="entry name" value="HNH_nuc"/>
</dbReference>